<dbReference type="InterPro" id="IPR007872">
    <property type="entry name" value="DPH_MB_dom"/>
</dbReference>
<dbReference type="OrthoDB" id="66964at2759"/>
<dbReference type="PROSITE" id="PS51074">
    <property type="entry name" value="DPH_MB"/>
    <property type="match status" value="1"/>
</dbReference>
<dbReference type="Pfam" id="PF00226">
    <property type="entry name" value="DnaJ"/>
    <property type="match status" value="1"/>
</dbReference>
<evidence type="ECO:0000259" key="5">
    <source>
        <dbReference type="PROSITE" id="PS50076"/>
    </source>
</evidence>
<dbReference type="PROSITE" id="PS50076">
    <property type="entry name" value="DNAJ_2"/>
    <property type="match status" value="1"/>
</dbReference>
<dbReference type="SMART" id="SM00271">
    <property type="entry name" value="DnaJ"/>
    <property type="match status" value="1"/>
</dbReference>
<keyword evidence="3" id="KW-0862">Zinc</keyword>
<dbReference type="PANTHER" id="PTHR45255">
    <property type="entry name" value="DNAJ HOMOLOG SUBFAMILY C MEMBER 24"/>
    <property type="match status" value="1"/>
</dbReference>
<dbReference type="InterPro" id="IPR001623">
    <property type="entry name" value="DnaJ_domain"/>
</dbReference>
<dbReference type="SUPFAM" id="SSF46565">
    <property type="entry name" value="Chaperone J-domain"/>
    <property type="match status" value="1"/>
</dbReference>
<name>A0A0L7QS64_9HYME</name>
<dbReference type="CDD" id="cd06257">
    <property type="entry name" value="DnaJ"/>
    <property type="match status" value="1"/>
</dbReference>
<keyword evidence="8" id="KW-1185">Reference proteome</keyword>
<evidence type="ECO:0000256" key="3">
    <source>
        <dbReference type="ARBA" id="ARBA00022833"/>
    </source>
</evidence>
<reference evidence="7 8" key="1">
    <citation type="submission" date="2015-07" db="EMBL/GenBank/DDBJ databases">
        <title>The genome of Habropoda laboriosa.</title>
        <authorList>
            <person name="Pan H."/>
            <person name="Kapheim K."/>
        </authorList>
    </citation>
    <scope>NUCLEOTIDE SEQUENCE [LARGE SCALE GENOMIC DNA]</scope>
    <source>
        <strain evidence="7">0110345459</strain>
    </source>
</reference>
<comment type="similarity">
    <text evidence="1">Belongs to the DPH4 family.</text>
</comment>
<dbReference type="SUPFAM" id="SSF144217">
    <property type="entry name" value="CSL zinc finger"/>
    <property type="match status" value="1"/>
</dbReference>
<dbReference type="PRINTS" id="PR00625">
    <property type="entry name" value="JDOMAIN"/>
</dbReference>
<accession>A0A0L7QS64</accession>
<protein>
    <submittedName>
        <fullName evidence="7">Chaperone protein DnaJ</fullName>
    </submittedName>
</protein>
<dbReference type="AlphaFoldDB" id="A0A0L7QS64"/>
<dbReference type="Gene3D" id="3.10.660.10">
    <property type="entry name" value="DPH Zinc finger"/>
    <property type="match status" value="1"/>
</dbReference>
<feature type="domain" description="J" evidence="5">
    <location>
        <begin position="2"/>
        <end position="66"/>
    </location>
</feature>
<feature type="domain" description="DPH-type MB" evidence="6">
    <location>
        <begin position="78"/>
        <end position="136"/>
    </location>
</feature>
<organism evidence="7 8">
    <name type="scientific">Habropoda laboriosa</name>
    <dbReference type="NCBI Taxonomy" id="597456"/>
    <lineage>
        <taxon>Eukaryota</taxon>
        <taxon>Metazoa</taxon>
        <taxon>Ecdysozoa</taxon>
        <taxon>Arthropoda</taxon>
        <taxon>Hexapoda</taxon>
        <taxon>Insecta</taxon>
        <taxon>Pterygota</taxon>
        <taxon>Neoptera</taxon>
        <taxon>Endopterygota</taxon>
        <taxon>Hymenoptera</taxon>
        <taxon>Apocrita</taxon>
        <taxon>Aculeata</taxon>
        <taxon>Apoidea</taxon>
        <taxon>Anthophila</taxon>
        <taxon>Apidae</taxon>
        <taxon>Habropoda</taxon>
    </lineage>
</organism>
<evidence type="ECO:0000256" key="1">
    <source>
        <dbReference type="ARBA" id="ARBA00006169"/>
    </source>
</evidence>
<dbReference type="EMBL" id="KQ414758">
    <property type="protein sequence ID" value="KOC61477.1"/>
    <property type="molecule type" value="Genomic_DNA"/>
</dbReference>
<dbReference type="Proteomes" id="UP000053825">
    <property type="component" value="Unassembled WGS sequence"/>
</dbReference>
<evidence type="ECO:0000256" key="4">
    <source>
        <dbReference type="ARBA" id="ARBA00023004"/>
    </source>
</evidence>
<dbReference type="GO" id="GO:0008198">
    <property type="term" value="F:ferrous iron binding"/>
    <property type="evidence" value="ECO:0007669"/>
    <property type="project" value="TreeGrafter"/>
</dbReference>
<evidence type="ECO:0000256" key="2">
    <source>
        <dbReference type="ARBA" id="ARBA00022723"/>
    </source>
</evidence>
<sequence>MNYYDILGCTKESTYEDIKRAYRTLVLKFHPDKNTSEFDNTKFQYVLEAWHILRDPTLRAEYDGIQEQEVLDSESILIYAKISANELKVMDNDKNILNYQCRCGGFYSIPREYIQKKNQSIHVPCLECTLLIIVET</sequence>
<dbReference type="InterPro" id="IPR036671">
    <property type="entry name" value="DPH_MB_sf"/>
</dbReference>
<evidence type="ECO:0000259" key="6">
    <source>
        <dbReference type="PROSITE" id="PS51074"/>
    </source>
</evidence>
<gene>
    <name evidence="7" type="ORF">WH47_05081</name>
</gene>
<proteinExistence type="inferred from homology"/>
<keyword evidence="4" id="KW-0408">Iron</keyword>
<dbReference type="PANTHER" id="PTHR45255:SF1">
    <property type="entry name" value="DNAJ HOMOLOG SUBFAMILY C MEMBER 24"/>
    <property type="match status" value="1"/>
</dbReference>
<evidence type="ECO:0000313" key="7">
    <source>
        <dbReference type="EMBL" id="KOC61477.1"/>
    </source>
</evidence>
<keyword evidence="2" id="KW-0479">Metal-binding</keyword>
<dbReference type="GO" id="GO:0001671">
    <property type="term" value="F:ATPase activator activity"/>
    <property type="evidence" value="ECO:0007669"/>
    <property type="project" value="TreeGrafter"/>
</dbReference>
<dbReference type="Pfam" id="PF05207">
    <property type="entry name" value="Zn_ribbon_CSL"/>
    <property type="match status" value="1"/>
</dbReference>
<evidence type="ECO:0000313" key="8">
    <source>
        <dbReference type="Proteomes" id="UP000053825"/>
    </source>
</evidence>
<dbReference type="STRING" id="597456.A0A0L7QS64"/>
<dbReference type="Gene3D" id="1.10.287.110">
    <property type="entry name" value="DnaJ domain"/>
    <property type="match status" value="1"/>
</dbReference>
<dbReference type="InterPro" id="IPR036869">
    <property type="entry name" value="J_dom_sf"/>
</dbReference>